<evidence type="ECO:0000259" key="1">
    <source>
        <dbReference type="Pfam" id="PF07734"/>
    </source>
</evidence>
<dbReference type="InterPro" id="IPR015915">
    <property type="entry name" value="Kelch-typ_b-propeller"/>
</dbReference>
<feature type="domain" description="F-box associated beta-propeller type 1" evidence="1">
    <location>
        <begin position="17"/>
        <end position="277"/>
    </location>
</feature>
<evidence type="ECO:0000313" key="2">
    <source>
        <dbReference type="EMBL" id="EOA26170.1"/>
    </source>
</evidence>
<dbReference type="PANTHER" id="PTHR31672:SF13">
    <property type="entry name" value="F-BOX PROTEIN CPR30-LIKE"/>
    <property type="match status" value="1"/>
</dbReference>
<name>R0HLR0_9BRAS</name>
<dbReference type="InterPro" id="IPR050796">
    <property type="entry name" value="SCF_F-box_component"/>
</dbReference>
<dbReference type="Proteomes" id="UP000029121">
    <property type="component" value="Unassembled WGS sequence"/>
</dbReference>
<gene>
    <name evidence="2" type="ORF">CARUB_v10019608mg</name>
</gene>
<dbReference type="SUPFAM" id="SSF50965">
    <property type="entry name" value="Galactose oxidase, central domain"/>
    <property type="match status" value="1"/>
</dbReference>
<reference evidence="3" key="1">
    <citation type="journal article" date="2013" name="Nat. Genet.">
        <title>The Capsella rubella genome and the genomic consequences of rapid mating system evolution.</title>
        <authorList>
            <person name="Slotte T."/>
            <person name="Hazzouri K.M."/>
            <person name="Agren J.A."/>
            <person name="Koenig D."/>
            <person name="Maumus F."/>
            <person name="Guo Y.L."/>
            <person name="Steige K."/>
            <person name="Platts A.E."/>
            <person name="Escobar J.S."/>
            <person name="Newman L.K."/>
            <person name="Wang W."/>
            <person name="Mandakova T."/>
            <person name="Vello E."/>
            <person name="Smith L.M."/>
            <person name="Henz S.R."/>
            <person name="Steffen J."/>
            <person name="Takuno S."/>
            <person name="Brandvain Y."/>
            <person name="Coop G."/>
            <person name="Andolfatto P."/>
            <person name="Hu T.T."/>
            <person name="Blanchette M."/>
            <person name="Clark R.M."/>
            <person name="Quesneville H."/>
            <person name="Nordborg M."/>
            <person name="Gaut B.S."/>
            <person name="Lysak M.A."/>
            <person name="Jenkins J."/>
            <person name="Grimwood J."/>
            <person name="Chapman J."/>
            <person name="Prochnik S."/>
            <person name="Shu S."/>
            <person name="Rokhsar D."/>
            <person name="Schmutz J."/>
            <person name="Weigel D."/>
            <person name="Wright S.I."/>
        </authorList>
    </citation>
    <scope>NUCLEOTIDE SEQUENCE [LARGE SCALE GENOMIC DNA]</scope>
    <source>
        <strain evidence="3">cv. Monte Gargano</strain>
    </source>
</reference>
<dbReference type="NCBIfam" id="TIGR01640">
    <property type="entry name" value="F_box_assoc_1"/>
    <property type="match status" value="1"/>
</dbReference>
<feature type="non-terminal residue" evidence="2">
    <location>
        <position position="1"/>
    </location>
</feature>
<organism evidence="2 3">
    <name type="scientific">Capsella rubella</name>
    <dbReference type="NCBI Taxonomy" id="81985"/>
    <lineage>
        <taxon>Eukaryota</taxon>
        <taxon>Viridiplantae</taxon>
        <taxon>Streptophyta</taxon>
        <taxon>Embryophyta</taxon>
        <taxon>Tracheophyta</taxon>
        <taxon>Spermatophyta</taxon>
        <taxon>Magnoliopsida</taxon>
        <taxon>eudicotyledons</taxon>
        <taxon>Gunneridae</taxon>
        <taxon>Pentapetalae</taxon>
        <taxon>rosids</taxon>
        <taxon>malvids</taxon>
        <taxon>Brassicales</taxon>
        <taxon>Brassicaceae</taxon>
        <taxon>Camelineae</taxon>
        <taxon>Capsella</taxon>
    </lineage>
</organism>
<protein>
    <recommendedName>
        <fullName evidence="1">F-box associated beta-propeller type 1 domain-containing protein</fullName>
    </recommendedName>
</protein>
<dbReference type="AlphaFoldDB" id="R0HLR0"/>
<keyword evidence="3" id="KW-1185">Reference proteome</keyword>
<evidence type="ECO:0000313" key="3">
    <source>
        <dbReference type="Proteomes" id="UP000029121"/>
    </source>
</evidence>
<proteinExistence type="predicted"/>
<dbReference type="InterPro" id="IPR017451">
    <property type="entry name" value="F-box-assoc_interact_dom"/>
</dbReference>
<dbReference type="PANTHER" id="PTHR31672">
    <property type="entry name" value="BNACNNG10540D PROTEIN"/>
    <property type="match status" value="1"/>
</dbReference>
<dbReference type="InterPro" id="IPR006527">
    <property type="entry name" value="F-box-assoc_dom_typ1"/>
</dbReference>
<dbReference type="Gene3D" id="2.120.10.80">
    <property type="entry name" value="Kelch-type beta propeller"/>
    <property type="match status" value="1"/>
</dbReference>
<dbReference type="Pfam" id="PF07734">
    <property type="entry name" value="FBA_1"/>
    <property type="match status" value="1"/>
</dbReference>
<sequence length="278" mass="31635">SRSYYPFCDKLLIFVTESCDGLICIYGFTQCIYVVNPSINWYRSLPSAMLQKIIQDMFNQGDEMSINCPFLGLGRDKINGEYKLVWLYNSKELGLDNVTTCEVFSFNTNTWRNVTGSPYIVSYGHNPTYVDGSLYWLSEIYNSKSHVVAFDLYSETFEVSLKLPFTTAGLAIKNLNGRLCVSEAGKDMKHEVWSLNTSKKWEKTFSIDLSIPSSCSDQPVRSTQIITTFQKNKIVLHRLEASGRTLMIHDPQQNSFDLAFKSKHSGFSIAYFPSLLTV</sequence>
<accession>R0HLR0</accession>
<dbReference type="EMBL" id="KB870809">
    <property type="protein sequence ID" value="EOA26170.1"/>
    <property type="molecule type" value="Genomic_DNA"/>
</dbReference>
<dbReference type="InterPro" id="IPR011043">
    <property type="entry name" value="Gal_Oxase/kelch_b-propeller"/>
</dbReference>